<reference evidence="1" key="1">
    <citation type="submission" date="2016-10" db="EMBL/GenBank/DDBJ databases">
        <title>Sequence of Gallionella enrichment culture.</title>
        <authorList>
            <person name="Poehlein A."/>
            <person name="Muehling M."/>
            <person name="Daniel R."/>
        </authorList>
    </citation>
    <scope>NUCLEOTIDE SEQUENCE</scope>
</reference>
<gene>
    <name evidence="1" type="ORF">GALL_438910</name>
</gene>
<sequence length="213" mass="23745">MQLRQAEAVGAVHDDGVGGGHVDAGLDDGGAQQQVEALVVEVAHHVFQFAFAQLAVGDADVRFRQHFFQPVAHEVDALHLVVQEIHLAAAFQFAHYRFPDHAFRPARHEGLDGKAFLRRGGDHRKFPQAFHRHRQRARNRRGGQRQHVHLGPHGLELFLLAHAETVFFVQDHQAQVLERDVLLDQAVGADDDVDLARCQVGKGLLLFLRASEA</sequence>
<dbReference type="EMBL" id="MLJW01002504">
    <property type="protein sequence ID" value="OIQ74453.1"/>
    <property type="molecule type" value="Genomic_DNA"/>
</dbReference>
<comment type="caution">
    <text evidence="1">The sequence shown here is derived from an EMBL/GenBank/DDBJ whole genome shotgun (WGS) entry which is preliminary data.</text>
</comment>
<accession>A0A1J5QEP1</accession>
<proteinExistence type="predicted"/>
<name>A0A1J5QEP1_9ZZZZ</name>
<evidence type="ECO:0000313" key="1">
    <source>
        <dbReference type="EMBL" id="OIQ74453.1"/>
    </source>
</evidence>
<dbReference type="AlphaFoldDB" id="A0A1J5QEP1"/>
<protein>
    <submittedName>
        <fullName evidence="1">Uncharacterized protein</fullName>
    </submittedName>
</protein>
<organism evidence="1">
    <name type="scientific">mine drainage metagenome</name>
    <dbReference type="NCBI Taxonomy" id="410659"/>
    <lineage>
        <taxon>unclassified sequences</taxon>
        <taxon>metagenomes</taxon>
        <taxon>ecological metagenomes</taxon>
    </lineage>
</organism>